<sequence length="28" mass="3164">MAVEVKSTPALFIIVCKFCWGLECFSKL</sequence>
<dbReference type="EMBL" id="GBRH01198459">
    <property type="protein sequence ID" value="JAD99436.1"/>
    <property type="molecule type" value="Transcribed_RNA"/>
</dbReference>
<organism evidence="1">
    <name type="scientific">Arundo donax</name>
    <name type="common">Giant reed</name>
    <name type="synonym">Donax arundinaceus</name>
    <dbReference type="NCBI Taxonomy" id="35708"/>
    <lineage>
        <taxon>Eukaryota</taxon>
        <taxon>Viridiplantae</taxon>
        <taxon>Streptophyta</taxon>
        <taxon>Embryophyta</taxon>
        <taxon>Tracheophyta</taxon>
        <taxon>Spermatophyta</taxon>
        <taxon>Magnoliopsida</taxon>
        <taxon>Liliopsida</taxon>
        <taxon>Poales</taxon>
        <taxon>Poaceae</taxon>
        <taxon>PACMAD clade</taxon>
        <taxon>Arundinoideae</taxon>
        <taxon>Arundineae</taxon>
        <taxon>Arundo</taxon>
    </lineage>
</organism>
<reference evidence="1" key="2">
    <citation type="journal article" date="2015" name="Data Brief">
        <title>Shoot transcriptome of the giant reed, Arundo donax.</title>
        <authorList>
            <person name="Barrero R.A."/>
            <person name="Guerrero F.D."/>
            <person name="Moolhuijzen P."/>
            <person name="Goolsby J.A."/>
            <person name="Tidwell J."/>
            <person name="Bellgard S.E."/>
            <person name="Bellgard M.I."/>
        </authorList>
    </citation>
    <scope>NUCLEOTIDE SEQUENCE</scope>
    <source>
        <tissue evidence="1">Shoot tissue taken approximately 20 cm above the soil surface</tissue>
    </source>
</reference>
<name>A0A0A9EH74_ARUDO</name>
<accession>A0A0A9EH74</accession>
<proteinExistence type="predicted"/>
<reference evidence="1" key="1">
    <citation type="submission" date="2014-09" db="EMBL/GenBank/DDBJ databases">
        <authorList>
            <person name="Magalhaes I.L.F."/>
            <person name="Oliveira U."/>
            <person name="Santos F.R."/>
            <person name="Vidigal T.H.D.A."/>
            <person name="Brescovit A.D."/>
            <person name="Santos A.J."/>
        </authorList>
    </citation>
    <scope>NUCLEOTIDE SEQUENCE</scope>
    <source>
        <tissue evidence="1">Shoot tissue taken approximately 20 cm above the soil surface</tissue>
    </source>
</reference>
<evidence type="ECO:0000313" key="1">
    <source>
        <dbReference type="EMBL" id="JAD99436.1"/>
    </source>
</evidence>
<protein>
    <submittedName>
        <fullName evidence="1">Uncharacterized protein</fullName>
    </submittedName>
</protein>
<dbReference type="AlphaFoldDB" id="A0A0A9EH74"/>